<name>A0A2D0KAB0_9GAMM</name>
<reference evidence="1 2" key="1">
    <citation type="journal article" date="2017" name="Nat. Microbiol.">
        <title>Natural product diversity associated with the nematode symbionts Photorhabdus and Xenorhabdus.</title>
        <authorList>
            <person name="Tobias N.J."/>
            <person name="Wolff H."/>
            <person name="Djahanschiri B."/>
            <person name="Grundmann F."/>
            <person name="Kronenwerth M."/>
            <person name="Shi Y.M."/>
            <person name="Simonyi S."/>
            <person name="Grun P."/>
            <person name="Shapiro-Ilan D."/>
            <person name="Pidot S.J."/>
            <person name="Stinear T.P."/>
            <person name="Ebersberger I."/>
            <person name="Bode H.B."/>
        </authorList>
    </citation>
    <scope>NUCLEOTIDE SEQUENCE [LARGE SCALE GENOMIC DNA]</scope>
    <source>
        <strain evidence="1 2">DSM 22670</strain>
    </source>
</reference>
<protein>
    <submittedName>
        <fullName evidence="1">Uncharacterized protein</fullName>
    </submittedName>
</protein>
<evidence type="ECO:0000313" key="1">
    <source>
        <dbReference type="EMBL" id="PHM60376.1"/>
    </source>
</evidence>
<accession>A0A2D0KAB0</accession>
<gene>
    <name evidence="1" type="ORF">Xish_03523</name>
</gene>
<sequence>MKQNIVFLFGTNDSITKYIDETLNSERIYEHHNAYVLLSLLNKILGIENIHEISNFFSNDELKSKKKVDYFQSVGFSSDVKLMINDLIKEENKEKFKKNKDIYINYDLSENLLERWLKYIYEHRDKLSIQKSLEKKRTRSPQKYKIEFLNKNMKSNVERSDYEAFFKIIGEIFNEFIQHGDKAGFKFLVALSEDDTYKNKKFIIYINACFVKAFTRKMSKLALDWVNEETEFGKQNSIINSMRFITDYIDDTRDDNQRMSLDNTETYKNRKNLSYDTIGYSYYPITFSEYRYFKKQNYLKNKNIITTQTNKQINK</sequence>
<dbReference type="OrthoDB" id="6443781at2"/>
<comment type="caution">
    <text evidence="1">The sequence shown here is derived from an EMBL/GenBank/DDBJ whole genome shotgun (WGS) entry which is preliminary data.</text>
</comment>
<dbReference type="AlphaFoldDB" id="A0A2D0KAB0"/>
<evidence type="ECO:0000313" key="2">
    <source>
        <dbReference type="Proteomes" id="UP000222168"/>
    </source>
</evidence>
<organism evidence="1 2">
    <name type="scientific">Xenorhabdus ishibashii</name>
    <dbReference type="NCBI Taxonomy" id="1034471"/>
    <lineage>
        <taxon>Bacteria</taxon>
        <taxon>Pseudomonadati</taxon>
        <taxon>Pseudomonadota</taxon>
        <taxon>Gammaproteobacteria</taxon>
        <taxon>Enterobacterales</taxon>
        <taxon>Morganellaceae</taxon>
        <taxon>Xenorhabdus</taxon>
    </lineage>
</organism>
<dbReference type="Proteomes" id="UP000222168">
    <property type="component" value="Unassembled WGS sequence"/>
</dbReference>
<dbReference type="RefSeq" id="WP_099119073.1">
    <property type="nucleotide sequence ID" value="NZ_NJAK01000002.1"/>
</dbReference>
<proteinExistence type="predicted"/>
<keyword evidence="2" id="KW-1185">Reference proteome</keyword>
<dbReference type="EMBL" id="NJAK01000002">
    <property type="protein sequence ID" value="PHM60376.1"/>
    <property type="molecule type" value="Genomic_DNA"/>
</dbReference>